<comment type="similarity">
    <text evidence="1">Belongs to the ATP-dependent AMP-binding enzyme family.</text>
</comment>
<proteinExistence type="inferred from homology"/>
<dbReference type="GO" id="GO:0006631">
    <property type="term" value="P:fatty acid metabolic process"/>
    <property type="evidence" value="ECO:0007669"/>
    <property type="project" value="TreeGrafter"/>
</dbReference>
<dbReference type="InterPro" id="IPR025110">
    <property type="entry name" value="AMP-bd_C"/>
</dbReference>
<evidence type="ECO:0000313" key="6">
    <source>
        <dbReference type="Proteomes" id="UP000644610"/>
    </source>
</evidence>
<dbReference type="Pfam" id="PF13193">
    <property type="entry name" value="AMP-binding_C"/>
    <property type="match status" value="1"/>
</dbReference>
<dbReference type="Gene3D" id="3.40.50.12780">
    <property type="entry name" value="N-terminal domain of ligase-like"/>
    <property type="match status" value="1"/>
</dbReference>
<dbReference type="GO" id="GO:0031956">
    <property type="term" value="F:medium-chain fatty acid-CoA ligase activity"/>
    <property type="evidence" value="ECO:0007669"/>
    <property type="project" value="TreeGrafter"/>
</dbReference>
<dbReference type="Pfam" id="PF00501">
    <property type="entry name" value="AMP-binding"/>
    <property type="match status" value="1"/>
</dbReference>
<dbReference type="AlphaFoldDB" id="A0A8J3XMF3"/>
<sequence>MNTSLRTDPDAGYALHADGTRVDRLADIVRRRAAATPDLPAVIEAGGVVTHAELDERSSRVAQALLADGVRPGDRIAYIGVNAASFLEVLYGAAKIGAIATAVNNRLAPPEVARILADAEPAVLVLGAGDERLQSAATPSVVRVVTAEPVAGATPYEAWLGGHPPVDPGERPDPDATAVIFYTSGTTGTPKGIMLSGRNLGRALATMHHEIDLDETSVAMAPIPYFHISGFGLALIAAVNGAAILLENATAPGELRDLLIARRVSHAVMVPTLIQRLVSLDGVTDHDWSALKYVVSGASPIPLPVIVRATETLGCRFIQSYGLTESTGGVTMLTADDHLPGPGQERRLLSAGRAMHGVPIRVVDPAALPGEIRDLPPGERGEVLIGGGHVMVGYWRNPAATEAAVLPGGWLRTGDGGSFDEDGYLYLHDRLKDMIVSGGENVYPAEVESVLTAHPAVAEVAVIGVPSEQWGEVPHAVVVLRPGAAQVGAQDVIAFARERLAHFKCPRGVTFAEALPRNASGKLLKNRLRETYS</sequence>
<protein>
    <submittedName>
        <fullName evidence="5">Acyl-CoA synthetase</fullName>
    </submittedName>
</protein>
<dbReference type="RefSeq" id="WP_203974340.1">
    <property type="nucleotide sequence ID" value="NZ_BOOQ01000017.1"/>
</dbReference>
<dbReference type="InterPro" id="IPR000873">
    <property type="entry name" value="AMP-dep_synth/lig_dom"/>
</dbReference>
<dbReference type="SUPFAM" id="SSF56801">
    <property type="entry name" value="Acetyl-CoA synthetase-like"/>
    <property type="match status" value="1"/>
</dbReference>
<dbReference type="PANTHER" id="PTHR43201:SF32">
    <property type="entry name" value="2-SUCCINYLBENZOATE--COA LIGASE, CHLOROPLASTIC_PEROXISOMAL"/>
    <property type="match status" value="1"/>
</dbReference>
<comment type="caution">
    <text evidence="5">The sequence shown here is derived from an EMBL/GenBank/DDBJ whole genome shotgun (WGS) entry which is preliminary data.</text>
</comment>
<dbReference type="EMBL" id="BOOQ01000017">
    <property type="protein sequence ID" value="GII46474.1"/>
    <property type="molecule type" value="Genomic_DNA"/>
</dbReference>
<evidence type="ECO:0000259" key="3">
    <source>
        <dbReference type="Pfam" id="PF00501"/>
    </source>
</evidence>
<dbReference type="FunFam" id="3.30.300.30:FF:000008">
    <property type="entry name" value="2,3-dihydroxybenzoate-AMP ligase"/>
    <property type="match status" value="1"/>
</dbReference>
<accession>A0A8J3XMF3</accession>
<evidence type="ECO:0000256" key="2">
    <source>
        <dbReference type="ARBA" id="ARBA00022598"/>
    </source>
</evidence>
<feature type="domain" description="AMP-dependent synthetase/ligase" evidence="3">
    <location>
        <begin position="30"/>
        <end position="395"/>
    </location>
</feature>
<evidence type="ECO:0000256" key="1">
    <source>
        <dbReference type="ARBA" id="ARBA00006432"/>
    </source>
</evidence>
<gene>
    <name evidence="5" type="ORF">Psi02_28980</name>
</gene>
<dbReference type="Proteomes" id="UP000644610">
    <property type="component" value="Unassembled WGS sequence"/>
</dbReference>
<name>A0A8J3XMF3_9ACTN</name>
<keyword evidence="2" id="KW-0436">Ligase</keyword>
<feature type="domain" description="AMP-binding enzyme C-terminal" evidence="4">
    <location>
        <begin position="446"/>
        <end position="522"/>
    </location>
</feature>
<dbReference type="InterPro" id="IPR045851">
    <property type="entry name" value="AMP-bd_C_sf"/>
</dbReference>
<dbReference type="Gene3D" id="3.30.300.30">
    <property type="match status" value="1"/>
</dbReference>
<dbReference type="InterPro" id="IPR020845">
    <property type="entry name" value="AMP-binding_CS"/>
</dbReference>
<keyword evidence="6" id="KW-1185">Reference proteome</keyword>
<reference evidence="5" key="1">
    <citation type="submission" date="2021-01" db="EMBL/GenBank/DDBJ databases">
        <title>Whole genome shotgun sequence of Planotetraspora silvatica NBRC 100141.</title>
        <authorList>
            <person name="Komaki H."/>
            <person name="Tamura T."/>
        </authorList>
    </citation>
    <scope>NUCLEOTIDE SEQUENCE</scope>
    <source>
        <strain evidence="5">NBRC 100141</strain>
    </source>
</reference>
<organism evidence="5 6">
    <name type="scientific">Planotetraspora silvatica</name>
    <dbReference type="NCBI Taxonomy" id="234614"/>
    <lineage>
        <taxon>Bacteria</taxon>
        <taxon>Bacillati</taxon>
        <taxon>Actinomycetota</taxon>
        <taxon>Actinomycetes</taxon>
        <taxon>Streptosporangiales</taxon>
        <taxon>Streptosporangiaceae</taxon>
        <taxon>Planotetraspora</taxon>
    </lineage>
</organism>
<evidence type="ECO:0000259" key="4">
    <source>
        <dbReference type="Pfam" id="PF13193"/>
    </source>
</evidence>
<dbReference type="InterPro" id="IPR042099">
    <property type="entry name" value="ANL_N_sf"/>
</dbReference>
<dbReference type="PROSITE" id="PS00455">
    <property type="entry name" value="AMP_BINDING"/>
    <property type="match status" value="1"/>
</dbReference>
<evidence type="ECO:0000313" key="5">
    <source>
        <dbReference type="EMBL" id="GII46474.1"/>
    </source>
</evidence>
<dbReference type="PANTHER" id="PTHR43201">
    <property type="entry name" value="ACYL-COA SYNTHETASE"/>
    <property type="match status" value="1"/>
</dbReference>